<dbReference type="InterPro" id="IPR006311">
    <property type="entry name" value="TAT_signal"/>
</dbReference>
<dbReference type="PROSITE" id="PS51318">
    <property type="entry name" value="TAT"/>
    <property type="match status" value="1"/>
</dbReference>
<keyword evidence="8" id="KW-1185">Reference proteome</keyword>
<evidence type="ECO:0000259" key="6">
    <source>
        <dbReference type="PROSITE" id="PS51379"/>
    </source>
</evidence>
<gene>
    <name evidence="7" type="ORF">EXM22_00955</name>
</gene>
<accession>A0A5C1QEZ6</accession>
<organism evidence="7 8">
    <name type="scientific">Oceanispirochaeta crateris</name>
    <dbReference type="NCBI Taxonomy" id="2518645"/>
    <lineage>
        <taxon>Bacteria</taxon>
        <taxon>Pseudomonadati</taxon>
        <taxon>Spirochaetota</taxon>
        <taxon>Spirochaetia</taxon>
        <taxon>Spirochaetales</taxon>
        <taxon>Spirochaetaceae</taxon>
        <taxon>Oceanispirochaeta</taxon>
    </lineage>
</organism>
<dbReference type="KEGG" id="ock:EXM22_00955"/>
<feature type="domain" description="4Fe-4S ferredoxin-type" evidence="6">
    <location>
        <begin position="177"/>
        <end position="203"/>
    </location>
</feature>
<sequence length="216" mass="23137">MSVKENKILNTAITRRDFLKFTGLGTVGAAAASWLLPGCQSKDIKIFETADGMIIHEAARCTGCLICESTCSVGNDGKASQITARIKVSQNLAYGPDGVRGDWVHGKGENGNFTMTADTCRQCEQPACALACPQGAIFQQEATGAREVDPEKCVGCGTCTRACPWGIPTLDPETNISTKCILCHGYTACVKDCPTGALSYVSWEDALKNYKKHFQV</sequence>
<dbReference type="Pfam" id="PF12800">
    <property type="entry name" value="Fer4_4"/>
    <property type="match status" value="1"/>
</dbReference>
<dbReference type="Proteomes" id="UP000324209">
    <property type="component" value="Chromosome"/>
</dbReference>
<dbReference type="GO" id="GO:0051539">
    <property type="term" value="F:4 iron, 4 sulfur cluster binding"/>
    <property type="evidence" value="ECO:0007669"/>
    <property type="project" value="UniProtKB-KW"/>
</dbReference>
<evidence type="ECO:0000313" key="8">
    <source>
        <dbReference type="Proteomes" id="UP000324209"/>
    </source>
</evidence>
<keyword evidence="2" id="KW-0479">Metal-binding</keyword>
<evidence type="ECO:0000256" key="4">
    <source>
        <dbReference type="ARBA" id="ARBA00023004"/>
    </source>
</evidence>
<reference evidence="7 8" key="1">
    <citation type="submission" date="2019-02" db="EMBL/GenBank/DDBJ databases">
        <title>Complete Genome Sequence and Methylome Analysis of free living Spirochaetas.</title>
        <authorList>
            <person name="Fomenkov A."/>
            <person name="Dubinina G."/>
            <person name="Leshcheva N."/>
            <person name="Mikheeva N."/>
            <person name="Grabovich M."/>
            <person name="Vincze T."/>
            <person name="Roberts R.J."/>
        </authorList>
    </citation>
    <scope>NUCLEOTIDE SEQUENCE [LARGE SCALE GENOMIC DNA]</scope>
    <source>
        <strain evidence="7 8">K2</strain>
    </source>
</reference>
<evidence type="ECO:0000256" key="5">
    <source>
        <dbReference type="ARBA" id="ARBA00023014"/>
    </source>
</evidence>
<dbReference type="InterPro" id="IPR017900">
    <property type="entry name" value="4Fe4S_Fe_S_CS"/>
</dbReference>
<protein>
    <submittedName>
        <fullName evidence="7">4Fe-4S dicluster domain-containing protein</fullName>
    </submittedName>
</protein>
<proteinExistence type="predicted"/>
<dbReference type="AlphaFoldDB" id="A0A5C1QEZ6"/>
<dbReference type="OrthoDB" id="9789936at2"/>
<keyword evidence="3" id="KW-0677">Repeat</keyword>
<feature type="domain" description="4Fe-4S ferredoxin-type" evidence="6">
    <location>
        <begin position="144"/>
        <end position="173"/>
    </location>
</feature>
<keyword evidence="4" id="KW-0408">Iron</keyword>
<evidence type="ECO:0000313" key="7">
    <source>
        <dbReference type="EMBL" id="QEN06625.1"/>
    </source>
</evidence>
<dbReference type="RefSeq" id="WP_149484708.1">
    <property type="nucleotide sequence ID" value="NZ_CP036150.1"/>
</dbReference>
<dbReference type="PANTHER" id="PTHR42859">
    <property type="entry name" value="OXIDOREDUCTASE"/>
    <property type="match status" value="1"/>
</dbReference>
<feature type="domain" description="4Fe-4S ferredoxin-type" evidence="6">
    <location>
        <begin position="111"/>
        <end position="142"/>
    </location>
</feature>
<dbReference type="NCBIfam" id="TIGR01409">
    <property type="entry name" value="TAT_signal_seq"/>
    <property type="match status" value="1"/>
</dbReference>
<evidence type="ECO:0000256" key="3">
    <source>
        <dbReference type="ARBA" id="ARBA00022737"/>
    </source>
</evidence>
<dbReference type="PANTHER" id="PTHR42859:SF17">
    <property type="entry name" value="ELECTRON TRANSPORT PROTEIN HYDN-RELATED"/>
    <property type="match status" value="1"/>
</dbReference>
<dbReference type="Gene3D" id="3.30.70.20">
    <property type="match status" value="2"/>
</dbReference>
<keyword evidence="1" id="KW-0004">4Fe-4S</keyword>
<dbReference type="EMBL" id="CP036150">
    <property type="protein sequence ID" value="QEN06625.1"/>
    <property type="molecule type" value="Genomic_DNA"/>
</dbReference>
<dbReference type="GO" id="GO:0046872">
    <property type="term" value="F:metal ion binding"/>
    <property type="evidence" value="ECO:0007669"/>
    <property type="project" value="UniProtKB-KW"/>
</dbReference>
<dbReference type="InterPro" id="IPR019546">
    <property type="entry name" value="TAT_signal_bac_arc"/>
</dbReference>
<dbReference type="InterPro" id="IPR050294">
    <property type="entry name" value="RnfB_subfamily"/>
</dbReference>
<dbReference type="PROSITE" id="PS00198">
    <property type="entry name" value="4FE4S_FER_1"/>
    <property type="match status" value="1"/>
</dbReference>
<keyword evidence="5" id="KW-0411">Iron-sulfur</keyword>
<dbReference type="InterPro" id="IPR017896">
    <property type="entry name" value="4Fe4S_Fe-S-bd"/>
</dbReference>
<evidence type="ECO:0000256" key="1">
    <source>
        <dbReference type="ARBA" id="ARBA00022485"/>
    </source>
</evidence>
<evidence type="ECO:0000256" key="2">
    <source>
        <dbReference type="ARBA" id="ARBA00022723"/>
    </source>
</evidence>
<dbReference type="Pfam" id="PF13247">
    <property type="entry name" value="Fer4_11"/>
    <property type="match status" value="1"/>
</dbReference>
<dbReference type="PROSITE" id="PS51379">
    <property type="entry name" value="4FE4S_FER_2"/>
    <property type="match status" value="3"/>
</dbReference>
<name>A0A5C1QEZ6_9SPIO</name>
<dbReference type="CDD" id="cd10550">
    <property type="entry name" value="DMSOR_beta_like"/>
    <property type="match status" value="1"/>
</dbReference>
<dbReference type="SUPFAM" id="SSF54862">
    <property type="entry name" value="4Fe-4S ferredoxins"/>
    <property type="match status" value="1"/>
</dbReference>